<evidence type="ECO:0000256" key="21">
    <source>
        <dbReference type="SAM" id="SignalP"/>
    </source>
</evidence>
<dbReference type="InterPro" id="IPR007110">
    <property type="entry name" value="Ig-like_dom"/>
</dbReference>
<evidence type="ECO:0000256" key="7">
    <source>
        <dbReference type="ARBA" id="ARBA00022840"/>
    </source>
</evidence>
<dbReference type="InterPro" id="IPR013098">
    <property type="entry name" value="Ig_I-set"/>
</dbReference>
<evidence type="ECO:0000256" key="3">
    <source>
        <dbReference type="ARBA" id="ARBA00022679"/>
    </source>
</evidence>
<dbReference type="Gene3D" id="2.60.40.10">
    <property type="entry name" value="Immunoglobulins"/>
    <property type="match status" value="6"/>
</dbReference>
<evidence type="ECO:0000313" key="24">
    <source>
        <dbReference type="EMBL" id="OQV13668.1"/>
    </source>
</evidence>
<feature type="signal peptide" evidence="21">
    <location>
        <begin position="1"/>
        <end position="41"/>
    </location>
</feature>
<evidence type="ECO:0000313" key="25">
    <source>
        <dbReference type="Proteomes" id="UP000192578"/>
    </source>
</evidence>
<feature type="domain" description="Ig-like" evidence="23">
    <location>
        <begin position="58"/>
        <end position="147"/>
    </location>
</feature>
<feature type="domain" description="Ig-like" evidence="23">
    <location>
        <begin position="596"/>
        <end position="693"/>
    </location>
</feature>
<dbReference type="SMART" id="SM00409">
    <property type="entry name" value="IG"/>
    <property type="match status" value="5"/>
</dbReference>
<dbReference type="OrthoDB" id="10059496at2759"/>
<dbReference type="Gene3D" id="3.30.200.20">
    <property type="entry name" value="Phosphorylase Kinase, domain 1"/>
    <property type="match status" value="1"/>
</dbReference>
<evidence type="ECO:0000256" key="12">
    <source>
        <dbReference type="ARBA" id="ARBA00023170"/>
    </source>
</evidence>
<feature type="domain" description="Ig-like" evidence="23">
    <location>
        <begin position="387"/>
        <end position="472"/>
    </location>
</feature>
<evidence type="ECO:0000256" key="20">
    <source>
        <dbReference type="SAM" id="Phobius"/>
    </source>
</evidence>
<keyword evidence="3" id="KW-0808">Transferase</keyword>
<dbReference type="Proteomes" id="UP000192578">
    <property type="component" value="Unassembled WGS sequence"/>
</dbReference>
<feature type="binding site" evidence="18">
    <location>
        <position position="1079"/>
    </location>
    <ligand>
        <name>Mg(2+)</name>
        <dbReference type="ChEBI" id="CHEBI:18420"/>
    </ligand>
</feature>
<dbReference type="InterPro" id="IPR000719">
    <property type="entry name" value="Prot_kinase_dom"/>
</dbReference>
<keyword evidence="11" id="KW-1015">Disulfide bond</keyword>
<gene>
    <name evidence="24" type="ORF">BV898_12137</name>
</gene>
<keyword evidence="7 17" id="KW-0067">ATP-binding</keyword>
<dbReference type="InterPro" id="IPR003599">
    <property type="entry name" value="Ig_sub"/>
</dbReference>
<keyword evidence="14" id="KW-0393">Immunoglobulin domain</keyword>
<dbReference type="InterPro" id="IPR001245">
    <property type="entry name" value="Ser-Thr/Tyr_kinase_cat_dom"/>
</dbReference>
<keyword evidence="5 17" id="KW-0547">Nucleotide-binding</keyword>
<dbReference type="EC" id="2.7.10.1" evidence="2"/>
<feature type="domain" description="Protein kinase" evidence="22">
    <location>
        <begin position="888"/>
        <end position="1192"/>
    </location>
</feature>
<evidence type="ECO:0000256" key="1">
    <source>
        <dbReference type="ARBA" id="ARBA00004167"/>
    </source>
</evidence>
<dbReference type="InterPro" id="IPR011009">
    <property type="entry name" value="Kinase-like_dom_sf"/>
</dbReference>
<organism evidence="24 25">
    <name type="scientific">Hypsibius exemplaris</name>
    <name type="common">Freshwater tardigrade</name>
    <dbReference type="NCBI Taxonomy" id="2072580"/>
    <lineage>
        <taxon>Eukaryota</taxon>
        <taxon>Metazoa</taxon>
        <taxon>Ecdysozoa</taxon>
        <taxon>Tardigrada</taxon>
        <taxon>Eutardigrada</taxon>
        <taxon>Parachela</taxon>
        <taxon>Hypsibioidea</taxon>
        <taxon>Hypsibiidae</taxon>
        <taxon>Hypsibius</taxon>
    </lineage>
</organism>
<dbReference type="PRINTS" id="PR00109">
    <property type="entry name" value="TYRKINASE"/>
</dbReference>
<keyword evidence="12 24" id="KW-0675">Receptor</keyword>
<keyword evidence="21" id="KW-0732">Signal</keyword>
<sequence>MNLKLPISTSHNCDTFSASWRFLFLLCCWLFLTTNLPRASAQPVVSENLTSRAPVIDPPVYNFEMQLGQTWTLTCIGDRQLNWKLPPDSHNVREGGKIVIDAEPLPTGKYKATLTLPRVTASDTGRYKCHYADTPVADSEGDRDDVSFINVFVNCVLYPNQLWVQSPNGAGGAIPTFVTLTENQPGIIPCLSTYSAAEVQLLSGHSETPVHKTADVKYEPSVGFTIFYPNVFFSGDFKCRYIVRWPGLSQPKQQDQQLQLNYVSDSEAPKPTIDTSTARHVVAGKSFVMTCNVTTQEDVPVRLHWEYPSPSTKSRARDITVQNQKQTENYIYRLTQNTLTVSDVDEVADDGAYTCISTLLANGKKSSASVSIKPYSAGVESHLDLRPIRTVVEVNKGEKASLEVDFNAYPTPSFVWKRNGERVRRGGRYTMGLEGVNGNRTVLRIVDSSGADAGNYTLEASVKDTMSSINITLLVNERPAIVDLQSNSSRPFFLADGRLTFECIVTGFPTPDIVWSFQACSRSCADFDPQGTWTDVASEKISTSVDAQDRKVHSRYPVQRVREIGSGFLRCKAINLIGGKKINTERVERILISDFPEGLVTRIVPERPIESQEVVMTCSANNYEYNDAVWESRSFAGDDFVPLSRNNPSFRLKSEATLFSHVSTLTIPSAHNSLNGEYRCVAIIKSSGSKRLTTPIRLSLTGAVAPEFEPHVFQDPYDKEVDYQGTLRLDCTTKGLPPPVYEWTKADINIGQIGAIRFENNGAVLINEKITQDDHGVYACNASNSRGFVKKSWKVQVQGESAAEMKRRYTIVGFAVGTVVLILLPILIFVCFRLKTEKKRREQLEYLEGMLNNDTANPALIDPTVPLTDQVQLLPYEEKWEVPRENLKLFNKVLGSGQFGRVLKGEALNLLGVEGRTIVAVKMLKETADIVQRKALLGEIKIMAHIGQNLNVVNLLGAVTKDMNKGELYMLTEYCRHGSLRDYLQSHQGNRFFNQVDVITGNLLPLSEEQLELLNKMQQDLTKTEKNWDGKIVTTRDLICYAFQISNGMEYLVSKNVIHRDLAARNVLVAEENVVKICDFGLAKQEYNYMRKTQLELPIKWMAIESIYEQKFSKESDVWSFGVTLWELFTLGSTPYPGVNVDSDFVERVRSGYRMERPYLSPKEIYEIMRHCWEAPQKAATFPRLALNSDLLNIHLDKYIDMNAPYELYNEEHASAYMNDPVKRSSVAAAVMSYLNSYAPHTTDRDGCRRLPTVISSQAASLVRPPALHNNTPRCDGVATFLSRGNNNR</sequence>
<keyword evidence="4 20" id="KW-0812">Transmembrane</keyword>
<dbReference type="SMART" id="SM00219">
    <property type="entry name" value="TyrKc"/>
    <property type="match status" value="1"/>
</dbReference>
<dbReference type="PRINTS" id="PR01832">
    <property type="entry name" value="VEGFRECEPTOR"/>
</dbReference>
<dbReference type="GO" id="GO:0046872">
    <property type="term" value="F:metal ion binding"/>
    <property type="evidence" value="ECO:0007669"/>
    <property type="project" value="UniProtKB-KW"/>
</dbReference>
<dbReference type="GO" id="GO:0004714">
    <property type="term" value="F:transmembrane receptor protein tyrosine kinase activity"/>
    <property type="evidence" value="ECO:0007669"/>
    <property type="project" value="UniProtKB-EC"/>
</dbReference>
<evidence type="ECO:0000256" key="15">
    <source>
        <dbReference type="ARBA" id="ARBA00051243"/>
    </source>
</evidence>
<dbReference type="InterPro" id="IPR050122">
    <property type="entry name" value="RTK"/>
</dbReference>
<dbReference type="CDD" id="cd00192">
    <property type="entry name" value="PTKc"/>
    <property type="match status" value="1"/>
</dbReference>
<dbReference type="InterPro" id="IPR013783">
    <property type="entry name" value="Ig-like_fold"/>
</dbReference>
<dbReference type="InterPro" id="IPR017441">
    <property type="entry name" value="Protein_kinase_ATP_BS"/>
</dbReference>
<dbReference type="GO" id="GO:0007169">
    <property type="term" value="P:cell surface receptor protein tyrosine kinase signaling pathway"/>
    <property type="evidence" value="ECO:0007669"/>
    <property type="project" value="TreeGrafter"/>
</dbReference>
<feature type="active site" description="Proton acceptor" evidence="16">
    <location>
        <position position="1061"/>
    </location>
</feature>
<dbReference type="GO" id="GO:0005524">
    <property type="term" value="F:ATP binding"/>
    <property type="evidence" value="ECO:0007669"/>
    <property type="project" value="UniProtKB-UniRule"/>
</dbReference>
<dbReference type="CDD" id="cd00096">
    <property type="entry name" value="Ig"/>
    <property type="match status" value="1"/>
</dbReference>
<feature type="binding site" evidence="17 19">
    <location>
        <position position="922"/>
    </location>
    <ligand>
        <name>ATP</name>
        <dbReference type="ChEBI" id="CHEBI:30616"/>
    </ligand>
</feature>
<evidence type="ECO:0000256" key="18">
    <source>
        <dbReference type="PIRSR" id="PIRSR000615-3"/>
    </source>
</evidence>
<feature type="chain" id="PRO_5012393360" description="receptor protein-tyrosine kinase" evidence="21">
    <location>
        <begin position="42"/>
        <end position="1289"/>
    </location>
</feature>
<accession>A0A1W0WER1</accession>
<dbReference type="Gene3D" id="1.10.510.10">
    <property type="entry name" value="Transferase(Phosphotransferase) domain 1"/>
    <property type="match status" value="1"/>
</dbReference>
<evidence type="ECO:0000256" key="6">
    <source>
        <dbReference type="ARBA" id="ARBA00022777"/>
    </source>
</evidence>
<feature type="domain" description="Ig-like" evidence="23">
    <location>
        <begin position="269"/>
        <end position="371"/>
    </location>
</feature>
<dbReference type="SUPFAM" id="SSF56112">
    <property type="entry name" value="Protein kinase-like (PK-like)"/>
    <property type="match status" value="1"/>
</dbReference>
<dbReference type="InterPro" id="IPR020635">
    <property type="entry name" value="Tyr_kinase_cat_dom"/>
</dbReference>
<dbReference type="EMBL" id="MTYJ01000119">
    <property type="protein sequence ID" value="OQV13668.1"/>
    <property type="molecule type" value="Genomic_DNA"/>
</dbReference>
<evidence type="ECO:0000256" key="10">
    <source>
        <dbReference type="ARBA" id="ARBA00023137"/>
    </source>
</evidence>
<proteinExistence type="predicted"/>
<keyword evidence="18" id="KW-0479">Metal-binding</keyword>
<dbReference type="PROSITE" id="PS50011">
    <property type="entry name" value="PROTEIN_KINASE_DOM"/>
    <property type="match status" value="1"/>
</dbReference>
<feature type="transmembrane region" description="Helical" evidence="20">
    <location>
        <begin position="811"/>
        <end position="832"/>
    </location>
</feature>
<dbReference type="Pfam" id="PF07714">
    <property type="entry name" value="PK_Tyr_Ser-Thr"/>
    <property type="match status" value="1"/>
</dbReference>
<dbReference type="Pfam" id="PF07679">
    <property type="entry name" value="I-set"/>
    <property type="match status" value="2"/>
</dbReference>
<comment type="subcellular location">
    <subcellularLocation>
        <location evidence="1">Membrane</location>
        <topology evidence="1">Single-pass membrane protein</topology>
    </subcellularLocation>
</comment>
<dbReference type="InterPro" id="IPR003598">
    <property type="entry name" value="Ig_sub2"/>
</dbReference>
<evidence type="ECO:0000259" key="23">
    <source>
        <dbReference type="PROSITE" id="PS50835"/>
    </source>
</evidence>
<dbReference type="PANTHER" id="PTHR24416:SF600">
    <property type="entry name" value="PDGF- AND VEGF-RECEPTOR RELATED, ISOFORM J"/>
    <property type="match status" value="1"/>
</dbReference>
<dbReference type="SMART" id="SM00408">
    <property type="entry name" value="IGc2"/>
    <property type="match status" value="5"/>
</dbReference>
<dbReference type="PROSITE" id="PS50835">
    <property type="entry name" value="IG_LIKE"/>
    <property type="match status" value="6"/>
</dbReference>
<feature type="binding site" evidence="18">
    <location>
        <position position="1066"/>
    </location>
    <ligand>
        <name>Mg(2+)</name>
        <dbReference type="ChEBI" id="CHEBI:18420"/>
    </ligand>
</feature>
<evidence type="ECO:0000256" key="5">
    <source>
        <dbReference type="ARBA" id="ARBA00022741"/>
    </source>
</evidence>
<dbReference type="PROSITE" id="PS00107">
    <property type="entry name" value="PROTEIN_KINASE_ATP"/>
    <property type="match status" value="1"/>
</dbReference>
<reference evidence="25" key="1">
    <citation type="submission" date="2017-01" db="EMBL/GenBank/DDBJ databases">
        <title>Comparative genomics of anhydrobiosis in the tardigrade Hypsibius dujardini.</title>
        <authorList>
            <person name="Yoshida Y."/>
            <person name="Koutsovoulos G."/>
            <person name="Laetsch D."/>
            <person name="Stevens L."/>
            <person name="Kumar S."/>
            <person name="Horikawa D."/>
            <person name="Ishino K."/>
            <person name="Komine S."/>
            <person name="Tomita M."/>
            <person name="Blaxter M."/>
            <person name="Arakawa K."/>
        </authorList>
    </citation>
    <scope>NUCLEOTIDE SEQUENCE [LARGE SCALE GENOMIC DNA]</scope>
    <source>
        <strain evidence="25">Z151</strain>
    </source>
</reference>
<dbReference type="PIRSF" id="PIRSF000615">
    <property type="entry name" value="TyrPK_CSF1-R"/>
    <property type="match status" value="1"/>
</dbReference>
<evidence type="ECO:0000256" key="11">
    <source>
        <dbReference type="ARBA" id="ARBA00023157"/>
    </source>
</evidence>
<dbReference type="PANTHER" id="PTHR24416">
    <property type="entry name" value="TYROSINE-PROTEIN KINASE RECEPTOR"/>
    <property type="match status" value="1"/>
</dbReference>
<dbReference type="GO" id="GO:0043235">
    <property type="term" value="C:receptor complex"/>
    <property type="evidence" value="ECO:0007669"/>
    <property type="project" value="TreeGrafter"/>
</dbReference>
<keyword evidence="25" id="KW-1185">Reference proteome</keyword>
<keyword evidence="10" id="KW-0829">Tyrosine-protein kinase</keyword>
<evidence type="ECO:0000256" key="2">
    <source>
        <dbReference type="ARBA" id="ARBA00011902"/>
    </source>
</evidence>
<dbReference type="FunFam" id="2.60.40.10:FF:000032">
    <property type="entry name" value="palladin isoform X1"/>
    <property type="match status" value="1"/>
</dbReference>
<evidence type="ECO:0000256" key="19">
    <source>
        <dbReference type="PROSITE-ProRule" id="PRU10141"/>
    </source>
</evidence>
<feature type="binding site" evidence="17">
    <location>
        <begin position="895"/>
        <end position="902"/>
    </location>
    <ligand>
        <name>ATP</name>
        <dbReference type="ChEBI" id="CHEBI:30616"/>
    </ligand>
</feature>
<dbReference type="GO" id="GO:0005886">
    <property type="term" value="C:plasma membrane"/>
    <property type="evidence" value="ECO:0007669"/>
    <property type="project" value="TreeGrafter"/>
</dbReference>
<comment type="catalytic activity">
    <reaction evidence="15">
        <text>L-tyrosyl-[protein] + ATP = O-phospho-L-tyrosyl-[protein] + ADP + H(+)</text>
        <dbReference type="Rhea" id="RHEA:10596"/>
        <dbReference type="Rhea" id="RHEA-COMP:10136"/>
        <dbReference type="Rhea" id="RHEA-COMP:20101"/>
        <dbReference type="ChEBI" id="CHEBI:15378"/>
        <dbReference type="ChEBI" id="CHEBI:30616"/>
        <dbReference type="ChEBI" id="CHEBI:46858"/>
        <dbReference type="ChEBI" id="CHEBI:61978"/>
        <dbReference type="ChEBI" id="CHEBI:456216"/>
        <dbReference type="EC" id="2.7.10.1"/>
    </reaction>
</comment>
<dbReference type="FunFam" id="1.10.510.10:FF:000554">
    <property type="entry name" value="Predicted protein"/>
    <property type="match status" value="1"/>
</dbReference>
<comment type="caution">
    <text evidence="24">The sequence shown here is derived from an EMBL/GenBank/DDBJ whole genome shotgun (WGS) entry which is preliminary data.</text>
</comment>
<name>A0A1W0WER1_HYPEX</name>
<dbReference type="SUPFAM" id="SSF48726">
    <property type="entry name" value="Immunoglobulin"/>
    <property type="match status" value="6"/>
</dbReference>
<evidence type="ECO:0000256" key="16">
    <source>
        <dbReference type="PIRSR" id="PIRSR000615-1"/>
    </source>
</evidence>
<feature type="binding site" evidence="17">
    <location>
        <position position="1065"/>
    </location>
    <ligand>
        <name>ATP</name>
        <dbReference type="ChEBI" id="CHEBI:30616"/>
    </ligand>
</feature>
<evidence type="ECO:0000256" key="14">
    <source>
        <dbReference type="ARBA" id="ARBA00023319"/>
    </source>
</evidence>
<keyword evidence="8 20" id="KW-1133">Transmembrane helix</keyword>
<evidence type="ECO:0000256" key="17">
    <source>
        <dbReference type="PIRSR" id="PIRSR000615-2"/>
    </source>
</evidence>
<dbReference type="FunFam" id="3.30.200.20:FF:000586">
    <property type="entry name" value="Receptor protein-tyrosine kinase"/>
    <property type="match status" value="1"/>
</dbReference>
<evidence type="ECO:0000259" key="22">
    <source>
        <dbReference type="PROSITE" id="PS50011"/>
    </source>
</evidence>
<keyword evidence="13" id="KW-0325">Glycoprotein</keyword>
<keyword evidence="18" id="KW-0460">Magnesium</keyword>
<keyword evidence="6" id="KW-0418">Kinase</keyword>
<dbReference type="InterPro" id="IPR036179">
    <property type="entry name" value="Ig-like_dom_sf"/>
</dbReference>
<dbReference type="PROSITE" id="PS00109">
    <property type="entry name" value="PROTEIN_KINASE_TYR"/>
    <property type="match status" value="1"/>
</dbReference>
<evidence type="ECO:0000256" key="13">
    <source>
        <dbReference type="ARBA" id="ARBA00023180"/>
    </source>
</evidence>
<protein>
    <recommendedName>
        <fullName evidence="2">receptor protein-tyrosine kinase</fullName>
        <ecNumber evidence="2">2.7.10.1</ecNumber>
    </recommendedName>
</protein>
<evidence type="ECO:0000256" key="4">
    <source>
        <dbReference type="ARBA" id="ARBA00022692"/>
    </source>
</evidence>
<feature type="domain" description="Ig-like" evidence="23">
    <location>
        <begin position="479"/>
        <end position="588"/>
    </location>
</feature>
<feature type="domain" description="Ig-like" evidence="23">
    <location>
        <begin position="710"/>
        <end position="796"/>
    </location>
</feature>
<keyword evidence="9 20" id="KW-0472">Membrane</keyword>
<dbReference type="InterPro" id="IPR008266">
    <property type="entry name" value="Tyr_kinase_AS"/>
</dbReference>
<evidence type="ECO:0000256" key="9">
    <source>
        <dbReference type="ARBA" id="ARBA00023136"/>
    </source>
</evidence>
<evidence type="ECO:0000256" key="8">
    <source>
        <dbReference type="ARBA" id="ARBA00022989"/>
    </source>
</evidence>